<dbReference type="AlphaFoldDB" id="A0A2D2DQ21"/>
<accession>A0A2D2DQ21</accession>
<dbReference type="InterPro" id="IPR029044">
    <property type="entry name" value="Nucleotide-diphossugar_trans"/>
</dbReference>
<dbReference type="Proteomes" id="UP000229897">
    <property type="component" value="Chromosome"/>
</dbReference>
<protein>
    <submittedName>
        <fullName evidence="1">Uncharacterized protein</fullName>
    </submittedName>
</protein>
<evidence type="ECO:0000313" key="2">
    <source>
        <dbReference type="Proteomes" id="UP000229897"/>
    </source>
</evidence>
<dbReference type="RefSeq" id="WP_099878909.1">
    <property type="nucleotide sequence ID" value="NZ_CP024608.1"/>
</dbReference>
<reference evidence="1" key="1">
    <citation type="submission" date="2017-10" db="EMBL/GenBank/DDBJ databases">
        <title>Massilia psychrophilum sp. nov., a novel purple-pigmented bacterium isolated from Tianshan glacier, Xinjiang Municipality, China.</title>
        <authorList>
            <person name="Wang H."/>
        </authorList>
    </citation>
    <scope>NUCLEOTIDE SEQUENCE [LARGE SCALE GENOMIC DNA]</scope>
    <source>
        <strain evidence="1">B2</strain>
    </source>
</reference>
<dbReference type="KEGG" id="mass:CR152_23065"/>
<dbReference type="Gene3D" id="3.90.550.20">
    <property type="match status" value="1"/>
</dbReference>
<gene>
    <name evidence="1" type="ORF">CR152_23065</name>
</gene>
<keyword evidence="2" id="KW-1185">Reference proteome</keyword>
<dbReference type="SUPFAM" id="SSF53448">
    <property type="entry name" value="Nucleotide-diphospho-sugar transferases"/>
    <property type="match status" value="1"/>
</dbReference>
<proteinExistence type="predicted"/>
<name>A0A2D2DQ21_9BURK</name>
<sequence>MHDDRIVGGAPQTSELFQIAAAMSTKVHAHADTVSMPRASADAPAQAVFDSGMPLTDRRPSTASQALIQASMHQSPRTRQLRAMQAVADGAHQRRRQIAPVSHATPSAGGVAQLVKAEIRDEMPQEVKDALEFLNYVEAEFASITENTASAVEAQIAVLEKHAQSEFADVWKALIESIKTKLPAKVEAVDLDSKRIHSIWVEGEYATNEEFRHGIATRKGTKAAGWQNLIWVYKNARENDAGFEVVDRLKFRAVSIDDFGLKEVDFSATMALWEDRPDWVGKFMPILNILLAKKSYVAMSDIMRMIILFYSGGLYQDVKIELASPQAQFFDTPKVNTDKLQLVDDGPNTENWAMVAQAGCSMIDKIMKATLAQFPKPEKLEQMPENYSIDGKIGKSHVDLHENMGPWNQIGKHLGQADRIERVNDSLKLDNPRPLNSWLHAVNDNFAWD</sequence>
<dbReference type="EMBL" id="CP024608">
    <property type="protein sequence ID" value="ATQ77072.1"/>
    <property type="molecule type" value="Genomic_DNA"/>
</dbReference>
<evidence type="ECO:0000313" key="1">
    <source>
        <dbReference type="EMBL" id="ATQ77072.1"/>
    </source>
</evidence>
<organism evidence="1 2">
    <name type="scientific">Massilia violaceinigra</name>
    <dbReference type="NCBI Taxonomy" id="2045208"/>
    <lineage>
        <taxon>Bacteria</taxon>
        <taxon>Pseudomonadati</taxon>
        <taxon>Pseudomonadota</taxon>
        <taxon>Betaproteobacteria</taxon>
        <taxon>Burkholderiales</taxon>
        <taxon>Oxalobacteraceae</taxon>
        <taxon>Telluria group</taxon>
        <taxon>Massilia</taxon>
    </lineage>
</organism>